<feature type="region of interest" description="Disordered" evidence="1">
    <location>
        <begin position="128"/>
        <end position="177"/>
    </location>
</feature>
<gene>
    <name evidence="2" type="ORF">FisN_2Lh405</name>
</gene>
<dbReference type="EMBL" id="BDSP01000097">
    <property type="protein sequence ID" value="GAX15866.1"/>
    <property type="molecule type" value="Genomic_DNA"/>
</dbReference>
<evidence type="ECO:0000313" key="3">
    <source>
        <dbReference type="Proteomes" id="UP000198406"/>
    </source>
</evidence>
<dbReference type="Proteomes" id="UP000198406">
    <property type="component" value="Unassembled WGS sequence"/>
</dbReference>
<feature type="compositionally biased region" description="Basic and acidic residues" evidence="1">
    <location>
        <begin position="129"/>
        <end position="157"/>
    </location>
</feature>
<evidence type="ECO:0000313" key="2">
    <source>
        <dbReference type="EMBL" id="GAX15866.1"/>
    </source>
</evidence>
<proteinExistence type="predicted"/>
<protein>
    <submittedName>
        <fullName evidence="2">Uncharacterized protein</fullName>
    </submittedName>
</protein>
<comment type="caution">
    <text evidence="2">The sequence shown here is derived from an EMBL/GenBank/DDBJ whole genome shotgun (WGS) entry which is preliminary data.</text>
</comment>
<keyword evidence="3" id="KW-1185">Reference proteome</keyword>
<feature type="compositionally biased region" description="Basic residues" evidence="1">
    <location>
        <begin position="168"/>
        <end position="177"/>
    </location>
</feature>
<evidence type="ECO:0000256" key="1">
    <source>
        <dbReference type="SAM" id="MobiDB-lite"/>
    </source>
</evidence>
<accession>A0A1Z5JPQ0</accession>
<dbReference type="OrthoDB" id="52918at2759"/>
<dbReference type="AlphaFoldDB" id="A0A1Z5JPQ0"/>
<reference evidence="2 3" key="1">
    <citation type="journal article" date="2015" name="Plant Cell">
        <title>Oil accumulation by the oleaginous diatom Fistulifera solaris as revealed by the genome and transcriptome.</title>
        <authorList>
            <person name="Tanaka T."/>
            <person name="Maeda Y."/>
            <person name="Veluchamy A."/>
            <person name="Tanaka M."/>
            <person name="Abida H."/>
            <person name="Marechal E."/>
            <person name="Bowler C."/>
            <person name="Muto M."/>
            <person name="Sunaga Y."/>
            <person name="Tanaka M."/>
            <person name="Yoshino T."/>
            <person name="Taniguchi T."/>
            <person name="Fukuda Y."/>
            <person name="Nemoto M."/>
            <person name="Matsumoto M."/>
            <person name="Wong P.S."/>
            <person name="Aburatani S."/>
            <person name="Fujibuchi W."/>
        </authorList>
    </citation>
    <scope>NUCLEOTIDE SEQUENCE [LARGE SCALE GENOMIC DNA]</scope>
    <source>
        <strain evidence="2 3">JPCC DA0580</strain>
    </source>
</reference>
<sequence length="177" mass="19952">MHHFSSFRLFVILNISHYSTFAKFVFATIVATTLTRPMSISAARLTPLTRTAVRHLTNRRFRDSSAAPSPIEQDTSLVSTGTHVKNTSLAVVLLGFCGGVAYYSMRAVGQAAAGDDPIAALRQEAMVAQERHEKEEKQAQESQDMLEKFKAGDYDPDRYEEEDDNPATRKKPWWKIW</sequence>
<name>A0A1Z5JPQ0_FISSO</name>
<dbReference type="InParanoid" id="A0A1Z5JPQ0"/>
<organism evidence="2 3">
    <name type="scientific">Fistulifera solaris</name>
    <name type="common">Oleaginous diatom</name>
    <dbReference type="NCBI Taxonomy" id="1519565"/>
    <lineage>
        <taxon>Eukaryota</taxon>
        <taxon>Sar</taxon>
        <taxon>Stramenopiles</taxon>
        <taxon>Ochrophyta</taxon>
        <taxon>Bacillariophyta</taxon>
        <taxon>Bacillariophyceae</taxon>
        <taxon>Bacillariophycidae</taxon>
        <taxon>Naviculales</taxon>
        <taxon>Naviculaceae</taxon>
        <taxon>Fistulifera</taxon>
    </lineage>
</organism>